<proteinExistence type="predicted"/>
<dbReference type="Pfam" id="PF10006">
    <property type="entry name" value="DUF2249"/>
    <property type="match status" value="1"/>
</dbReference>
<sequence length="95" mass="10093">MSFPSPSVLDLRGVAPAERHALVFGRLAELAAGDGLLLVNDHDPVPLQRQLHERWPGLFSVAYLEDGPAAWQLEIRKAVPAEAAGSCCSGGRCCG</sequence>
<protein>
    <submittedName>
        <fullName evidence="2">DUF2249 domain-containing protein</fullName>
    </submittedName>
</protein>
<reference evidence="2 3" key="1">
    <citation type="submission" date="2020-03" db="EMBL/GenBank/DDBJ databases">
        <title>Rubrivivax benzoatilyticus JA2 (sequenced after 10 years sub-culturing).</title>
        <authorList>
            <person name="Gupta D."/>
            <person name="Chintalapati S."/>
            <person name="Chintalapati V.R."/>
        </authorList>
    </citation>
    <scope>NUCLEOTIDE SEQUENCE [LARGE SCALE GENOMIC DNA]</scope>
    <source>
        <strain evidence="2 3">JA2-Mal</strain>
    </source>
</reference>
<comment type="caution">
    <text evidence="2">The sequence shown here is derived from an EMBL/GenBank/DDBJ whole genome shotgun (WGS) entry which is preliminary data.</text>
</comment>
<evidence type="ECO:0000313" key="2">
    <source>
        <dbReference type="EMBL" id="NHL00126.1"/>
    </source>
</evidence>
<organism evidence="2 3">
    <name type="scientific">Rubrivivax benzoatilyticus</name>
    <dbReference type="NCBI Taxonomy" id="316997"/>
    <lineage>
        <taxon>Bacteria</taxon>
        <taxon>Pseudomonadati</taxon>
        <taxon>Pseudomonadota</taxon>
        <taxon>Betaproteobacteria</taxon>
        <taxon>Burkholderiales</taxon>
        <taxon>Sphaerotilaceae</taxon>
        <taxon>Rubrivivax</taxon>
    </lineage>
</organism>
<keyword evidence="3" id="KW-1185">Reference proteome</keyword>
<dbReference type="RefSeq" id="WP_009856235.1">
    <property type="nucleotide sequence ID" value="NZ_JAAOCD010000011.1"/>
</dbReference>
<dbReference type="EMBL" id="JAAOCD010000011">
    <property type="protein sequence ID" value="NHL00126.1"/>
    <property type="molecule type" value="Genomic_DNA"/>
</dbReference>
<dbReference type="InterPro" id="IPR018720">
    <property type="entry name" value="DUF2249"/>
</dbReference>
<evidence type="ECO:0000313" key="3">
    <source>
        <dbReference type="Proteomes" id="UP000802098"/>
    </source>
</evidence>
<dbReference type="Proteomes" id="UP000802098">
    <property type="component" value="Unassembled WGS sequence"/>
</dbReference>
<gene>
    <name evidence="2" type="ORF">G7087_17220</name>
</gene>
<name>A0ABX0I3K6_9BURK</name>
<evidence type="ECO:0000259" key="1">
    <source>
        <dbReference type="Pfam" id="PF10006"/>
    </source>
</evidence>
<feature type="domain" description="DUF2249" evidence="1">
    <location>
        <begin position="8"/>
        <end position="77"/>
    </location>
</feature>
<accession>A0ABX0I3K6</accession>